<feature type="compositionally biased region" description="Gly residues" evidence="6">
    <location>
        <begin position="1156"/>
        <end position="1181"/>
    </location>
</feature>
<feature type="compositionally biased region" description="Acidic residues" evidence="6">
    <location>
        <begin position="139"/>
        <end position="151"/>
    </location>
</feature>
<feature type="domain" description="Zinc knuckle" evidence="8">
    <location>
        <begin position="1131"/>
        <end position="1156"/>
    </location>
</feature>
<reference evidence="9 10" key="1">
    <citation type="journal article" date="2013" name="Plant Cell">
        <title>The transition from a phytopathogenic smut ancestor to an anamorphic biocontrol agent deciphered by comparative whole-genome analysis.</title>
        <authorList>
            <person name="Lefebvre F."/>
            <person name="Joly D.L."/>
            <person name="Labbe C."/>
            <person name="Teichmann B."/>
            <person name="Linning R."/>
            <person name="Belzile F."/>
            <person name="Bakkeren G."/>
            <person name="Belanger R.R."/>
        </authorList>
    </citation>
    <scope>NUCLEOTIDE SEQUENCE [LARGE SCALE GENOMIC DNA]</scope>
    <source>
        <strain evidence="9 10">PF-1</strain>
    </source>
</reference>
<dbReference type="AlphaFoldDB" id="A0A061HET4"/>
<feature type="region of interest" description="Disordered" evidence="6">
    <location>
        <begin position="568"/>
        <end position="602"/>
    </location>
</feature>
<dbReference type="OrthoDB" id="5752at2759"/>
<dbReference type="GO" id="GO:0005669">
    <property type="term" value="C:transcription factor TFIID complex"/>
    <property type="evidence" value="ECO:0007669"/>
    <property type="project" value="InterPro"/>
</dbReference>
<feature type="region of interest" description="Disordered" evidence="6">
    <location>
        <begin position="1148"/>
        <end position="1265"/>
    </location>
</feature>
<keyword evidence="4" id="KW-0539">Nucleus</keyword>
<dbReference type="GO" id="GO:0004402">
    <property type="term" value="F:histone acetyltransferase activity"/>
    <property type="evidence" value="ECO:0007669"/>
    <property type="project" value="InterPro"/>
</dbReference>
<feature type="compositionally biased region" description="Gly residues" evidence="6">
    <location>
        <begin position="1016"/>
        <end position="1027"/>
    </location>
</feature>
<evidence type="ECO:0000256" key="6">
    <source>
        <dbReference type="SAM" id="MobiDB-lite"/>
    </source>
</evidence>
<keyword evidence="5" id="KW-0175">Coiled coil</keyword>
<comment type="subcellular location">
    <subcellularLocation>
        <location evidence="1">Nucleus</location>
    </subcellularLocation>
</comment>
<dbReference type="Pfam" id="PF15288">
    <property type="entry name" value="zf-CCHC_6"/>
    <property type="match status" value="1"/>
</dbReference>
<proteinExistence type="predicted"/>
<evidence type="ECO:0008006" key="11">
    <source>
        <dbReference type="Google" id="ProtNLM"/>
    </source>
</evidence>
<feature type="compositionally biased region" description="Basic and acidic residues" evidence="6">
    <location>
        <begin position="101"/>
        <end position="122"/>
    </location>
</feature>
<name>A0A061HET4_9BASI</name>
<dbReference type="GeneID" id="19320934"/>
<evidence type="ECO:0000313" key="10">
    <source>
        <dbReference type="Proteomes" id="UP000053664"/>
    </source>
</evidence>
<evidence type="ECO:0000313" key="9">
    <source>
        <dbReference type="EMBL" id="EPQ29141.1"/>
    </source>
</evidence>
<sequence>MDDEQNAASQLGGLALGNVLRDLGIDTQHPSDLHRLGIASANTVLKSEEIYDHRFFDDDEEDNDQYGDARNAHDRASTRPLGTSNRANGGAKDWEREVDDEMRRELAQERDSEERAALDRYYRQGMAQLEKPTTRLRGEDDDFDDDDDGDGDVQRGQDHQGDDDDADDVPLSRQQQQQPGRGPTFDTGSVKIKSEIDDDSATSLFSLPTPTNSTPAAGIVLPTGAKSPQPRTPPPQQPPTRAPLIDIDEVRRLFPDFDPDRVLNFTDLFATRPAKKRKLAAKPAQFHLQPDDELPVPQSTRELLLLRTTRSTPQEPPLVSQLTNDLVNAARAPGDEADSDEGGIEIISTAGVASAAKSAAARRSRPKLAMVELDDWEERIAWGNAERVPEDQQQQLLPSADGDEALSYDSASVEALEDGPLMPSIDKPFSHELAGGGWLRGIIWDGSCSFEAFDQLVLDMNDPQMMLEEDTGPKAKHTSLFRADAPSQTAVEQRGAAAGSRPTAEMDPFNLSNDRFYEQAREHRQRVRQTLGKLVVQHAWPATKLQLPWYKTKLTKAEARSFHRPAMQFPTNMPLTFSKTRSSKKKKDGSGNAKKAKDPNEVLRTTRDLTLKDTGPYVLYEYSEEYPPLLSNLGMGSLLVNYYRKKSPQDEHIPKLDIGEPYVLDVADESPFMKFGNIEAGKVQPTLYNNLVRAPLFRHKPAHTDFLLIRSTTKNEIRYYLREIKNLFVVGQTYPIQPIPGPHARLVTNNIKYRLQMIAYKLIQKSYRQRIKIHRLMRYFPDQNELQMRQRLKEFMEYNRKAGDVNQGFWKLKPHIVVPDEQELFKLLPPEHIALAESMQVGQRHLLDAGYTKSAEGADEDGDESKMDIEQLLAPWITSKNFINATQGKAMLKLHGPGDPTGRGEAFSFIRVSMKEIFLRAGEDADERMAQAEAEAKSKSGHKYSVAEQQAVYRSEVDRIWNAQCRSLSNPVPPELTPEDEKGPFLGGGARGHGRAQSRADSIRRDRSPSRVSTPGPGGEGQDGGEGSRVLCIRRLVNGKWQKEIVRDAAVINAYVTQRKKIEDEMIATEDLVPTGDDAIDASRMKRLQEELAQRKKNQERRIQRKNAKAAAEGLAIPGGYKKLLNKTDTKRRCGRCGEVGHMSTNTSCPMYPKDGSGGKNGAGGGSASGPGTPAGGGGRPGLPHLGTGSGFFGPGTPGGGGGGGGGGGSGAGAATAAAGGYGGMMAGGDASSPAASGSAQSPPSSSGGGGGLKLKLKKLSKPSS</sequence>
<dbReference type="KEGG" id="pfp:PFL1_06867"/>
<dbReference type="GO" id="GO:0016251">
    <property type="term" value="F:RNA polymerase II general transcription initiation factor activity"/>
    <property type="evidence" value="ECO:0007669"/>
    <property type="project" value="InterPro"/>
</dbReference>
<dbReference type="GO" id="GO:0051123">
    <property type="term" value="P:RNA polymerase II preinitiation complex assembly"/>
    <property type="evidence" value="ECO:0007669"/>
    <property type="project" value="TreeGrafter"/>
</dbReference>
<feature type="domain" description="Transcription initiation factor TFIID subunit 1 histone acetyltransferase" evidence="7">
    <location>
        <begin position="509"/>
        <end position="968"/>
    </location>
</feature>
<dbReference type="RefSeq" id="XP_007879220.1">
    <property type="nucleotide sequence ID" value="XM_007881029.1"/>
</dbReference>
<dbReference type="PANTHER" id="PTHR13900:SF0">
    <property type="entry name" value="TRANSCRIPTION INITIATION FACTOR TFIID SUBUNIT 1"/>
    <property type="match status" value="1"/>
</dbReference>
<dbReference type="HOGENOM" id="CLU_000572_0_0_1"/>
<dbReference type="EMBL" id="KE361632">
    <property type="protein sequence ID" value="EPQ29141.1"/>
    <property type="molecule type" value="Genomic_DNA"/>
</dbReference>
<feature type="compositionally biased region" description="Gly residues" evidence="6">
    <location>
        <begin position="1188"/>
        <end position="1212"/>
    </location>
</feature>
<organism evidence="9 10">
    <name type="scientific">Pseudozyma flocculosa PF-1</name>
    <dbReference type="NCBI Taxonomy" id="1277687"/>
    <lineage>
        <taxon>Eukaryota</taxon>
        <taxon>Fungi</taxon>
        <taxon>Dikarya</taxon>
        <taxon>Basidiomycota</taxon>
        <taxon>Ustilaginomycotina</taxon>
        <taxon>Ustilaginomycetes</taxon>
        <taxon>Ustilaginales</taxon>
        <taxon>Ustilaginaceae</taxon>
        <taxon>Pseudozyma</taxon>
    </lineage>
</organism>
<dbReference type="InterPro" id="IPR041670">
    <property type="entry name" value="Znf-CCHC_6"/>
</dbReference>
<feature type="region of interest" description="Disordered" evidence="6">
    <location>
        <begin position="55"/>
        <end position="244"/>
    </location>
</feature>
<feature type="region of interest" description="Disordered" evidence="6">
    <location>
        <begin position="967"/>
        <end position="1027"/>
    </location>
</feature>
<accession>A0A061HET4</accession>
<dbReference type="PANTHER" id="PTHR13900">
    <property type="entry name" value="TRANSCRIPTION INITIATION FACTOR TFIID"/>
    <property type="match status" value="1"/>
</dbReference>
<keyword evidence="2" id="KW-0805">Transcription regulation</keyword>
<evidence type="ECO:0000256" key="4">
    <source>
        <dbReference type="ARBA" id="ARBA00023242"/>
    </source>
</evidence>
<feature type="compositionally biased region" description="Low complexity" evidence="6">
    <location>
        <begin position="173"/>
        <end position="183"/>
    </location>
</feature>
<dbReference type="InterPro" id="IPR022591">
    <property type="entry name" value="TAF1_HAT_dom"/>
</dbReference>
<evidence type="ECO:0000256" key="2">
    <source>
        <dbReference type="ARBA" id="ARBA00023015"/>
    </source>
</evidence>
<dbReference type="InterPro" id="IPR040240">
    <property type="entry name" value="TAF1"/>
</dbReference>
<dbReference type="Pfam" id="PF12157">
    <property type="entry name" value="DUF3591"/>
    <property type="match status" value="1"/>
</dbReference>
<keyword evidence="3" id="KW-0804">Transcription</keyword>
<protein>
    <recommendedName>
        <fullName evidence="11">Transcription initiation factor TFIID subunit 1 histone acetyltransferase domain-containing protein</fullName>
    </recommendedName>
</protein>
<evidence type="ECO:0000256" key="1">
    <source>
        <dbReference type="ARBA" id="ARBA00004123"/>
    </source>
</evidence>
<feature type="compositionally biased region" description="Pro residues" evidence="6">
    <location>
        <begin position="230"/>
        <end position="241"/>
    </location>
</feature>
<feature type="compositionally biased region" description="Basic residues" evidence="6">
    <location>
        <begin position="1255"/>
        <end position="1265"/>
    </location>
</feature>
<evidence type="ECO:0000256" key="3">
    <source>
        <dbReference type="ARBA" id="ARBA00023163"/>
    </source>
</evidence>
<dbReference type="eggNOG" id="KOG0008">
    <property type="taxonomic scope" value="Eukaryota"/>
</dbReference>
<feature type="coiled-coil region" evidence="5">
    <location>
        <begin position="1082"/>
        <end position="1113"/>
    </location>
</feature>
<evidence type="ECO:0000256" key="5">
    <source>
        <dbReference type="SAM" id="Coils"/>
    </source>
</evidence>
<gene>
    <name evidence="9" type="ORF">PFL1_06867</name>
</gene>
<feature type="compositionally biased region" description="Low complexity" evidence="6">
    <location>
        <begin position="1228"/>
        <end position="1246"/>
    </location>
</feature>
<evidence type="ECO:0000259" key="7">
    <source>
        <dbReference type="Pfam" id="PF12157"/>
    </source>
</evidence>
<dbReference type="GO" id="GO:0017025">
    <property type="term" value="F:TBP-class protein binding"/>
    <property type="evidence" value="ECO:0007669"/>
    <property type="project" value="InterPro"/>
</dbReference>
<evidence type="ECO:0000259" key="8">
    <source>
        <dbReference type="Pfam" id="PF15288"/>
    </source>
</evidence>
<feature type="compositionally biased region" description="Polar residues" evidence="6">
    <location>
        <begin position="201"/>
        <end position="215"/>
    </location>
</feature>
<dbReference type="Proteomes" id="UP000053664">
    <property type="component" value="Unassembled WGS sequence"/>
</dbReference>